<dbReference type="Pfam" id="PF00005">
    <property type="entry name" value="ABC_tran"/>
    <property type="match status" value="2"/>
</dbReference>
<dbReference type="EMBL" id="LT629800">
    <property type="protein sequence ID" value="SDU89792.1"/>
    <property type="molecule type" value="Genomic_DNA"/>
</dbReference>
<evidence type="ECO:0000256" key="9">
    <source>
        <dbReference type="ARBA" id="ARBA00023136"/>
    </source>
</evidence>
<dbReference type="GO" id="GO:0005524">
    <property type="term" value="F:ATP binding"/>
    <property type="evidence" value="ECO:0007669"/>
    <property type="project" value="UniProtKB-KW"/>
</dbReference>
<evidence type="ECO:0000256" key="4">
    <source>
        <dbReference type="ARBA" id="ARBA00022597"/>
    </source>
</evidence>
<dbReference type="InterPro" id="IPR003593">
    <property type="entry name" value="AAA+_ATPase"/>
</dbReference>
<dbReference type="Gene3D" id="3.40.50.300">
    <property type="entry name" value="P-loop containing nucleotide triphosphate hydrolases"/>
    <property type="match status" value="2"/>
</dbReference>
<feature type="domain" description="ABC transporter" evidence="10">
    <location>
        <begin position="16"/>
        <end position="252"/>
    </location>
</feature>
<dbReference type="InterPro" id="IPR027417">
    <property type="entry name" value="P-loop_NTPase"/>
</dbReference>
<keyword evidence="2" id="KW-0813">Transport</keyword>
<dbReference type="SUPFAM" id="SSF52540">
    <property type="entry name" value="P-loop containing nucleoside triphosphate hydrolases"/>
    <property type="match status" value="2"/>
</dbReference>
<evidence type="ECO:0000256" key="2">
    <source>
        <dbReference type="ARBA" id="ARBA00022448"/>
    </source>
</evidence>
<keyword evidence="6" id="KW-0547">Nucleotide-binding</keyword>
<dbReference type="GO" id="GO:0016887">
    <property type="term" value="F:ATP hydrolysis activity"/>
    <property type="evidence" value="ECO:0007669"/>
    <property type="project" value="InterPro"/>
</dbReference>
<keyword evidence="4" id="KW-0762">Sugar transport</keyword>
<evidence type="ECO:0000313" key="14">
    <source>
        <dbReference type="Proteomes" id="UP000325296"/>
    </source>
</evidence>
<evidence type="ECO:0000256" key="1">
    <source>
        <dbReference type="ARBA" id="ARBA00004202"/>
    </source>
</evidence>
<evidence type="ECO:0000256" key="6">
    <source>
        <dbReference type="ARBA" id="ARBA00022741"/>
    </source>
</evidence>
<protein>
    <submittedName>
        <fullName evidence="12">Monosaccharide ABC transporter ATP-binding protein, CUT2 family</fullName>
    </submittedName>
    <submittedName>
        <fullName evidence="11">Sugar ABC transporter ATP-binding protein</fullName>
    </submittedName>
</protein>
<accession>A0A5B2UYG9</accession>
<evidence type="ECO:0000313" key="13">
    <source>
        <dbReference type="Proteomes" id="UP000199620"/>
    </source>
</evidence>
<dbReference type="AlphaFoldDB" id="A0A5B2UYG9"/>
<dbReference type="PROSITE" id="PS50893">
    <property type="entry name" value="ABC_TRANSPORTER_2"/>
    <property type="match status" value="2"/>
</dbReference>
<keyword evidence="5" id="KW-0677">Repeat</keyword>
<dbReference type="Proteomes" id="UP000325296">
    <property type="component" value="Unassembled WGS sequence"/>
</dbReference>
<reference evidence="11 14" key="2">
    <citation type="submission" date="2019-09" db="EMBL/GenBank/DDBJ databases">
        <title>Draft genome sequence of Pseudomonas brenneri CCUG 51514(T).</title>
        <authorList>
            <person name="Tunovic T."/>
            <person name="Pineiro-Iglesias B."/>
            <person name="Unosson C."/>
            <person name="Inganas E."/>
            <person name="Ohlen M."/>
            <person name="Cardew S."/>
            <person name="Jensie-Markopoulos S."/>
            <person name="Salva-Serra F."/>
            <person name="Jaen-Luchoro D."/>
            <person name="Svensson-Stadler L."/>
            <person name="Chun J."/>
            <person name="Moore E."/>
        </authorList>
    </citation>
    <scope>NUCLEOTIDE SEQUENCE [LARGE SCALE GENOMIC DNA]</scope>
    <source>
        <strain evidence="11 14">CCUG 51514</strain>
    </source>
</reference>
<name>A0A5B2UYG9_9PSED</name>
<dbReference type="OrthoDB" id="9776369at2"/>
<keyword evidence="3" id="KW-1003">Cell membrane</keyword>
<dbReference type="PROSITE" id="PS00211">
    <property type="entry name" value="ABC_TRANSPORTER_1"/>
    <property type="match status" value="1"/>
</dbReference>
<dbReference type="SMART" id="SM00382">
    <property type="entry name" value="AAA"/>
    <property type="match status" value="2"/>
</dbReference>
<evidence type="ECO:0000313" key="11">
    <source>
        <dbReference type="EMBL" id="KAA2231674.1"/>
    </source>
</evidence>
<dbReference type="PANTHER" id="PTHR43790">
    <property type="entry name" value="CARBOHYDRATE TRANSPORT ATP-BINDING PROTEIN MG119-RELATED"/>
    <property type="match status" value="1"/>
</dbReference>
<dbReference type="RefSeq" id="WP_032860984.1">
    <property type="nucleotide sequence ID" value="NZ_BMNU01000004.1"/>
</dbReference>
<evidence type="ECO:0000256" key="3">
    <source>
        <dbReference type="ARBA" id="ARBA00022475"/>
    </source>
</evidence>
<evidence type="ECO:0000313" key="12">
    <source>
        <dbReference type="EMBL" id="SDU89792.1"/>
    </source>
</evidence>
<comment type="subcellular location">
    <subcellularLocation>
        <location evidence="1">Cell membrane</location>
        <topology evidence="1">Peripheral membrane protein</topology>
    </subcellularLocation>
</comment>
<reference evidence="12 13" key="1">
    <citation type="submission" date="2016-10" db="EMBL/GenBank/DDBJ databases">
        <authorList>
            <person name="Varghese N."/>
            <person name="Submissions S."/>
        </authorList>
    </citation>
    <scope>NUCLEOTIDE SEQUENCE [LARGE SCALE GENOMIC DNA]</scope>
    <source>
        <strain evidence="12 13">BS2771</strain>
    </source>
</reference>
<dbReference type="CDD" id="cd03216">
    <property type="entry name" value="ABC_Carb_Monos_I"/>
    <property type="match status" value="1"/>
</dbReference>
<dbReference type="InterPro" id="IPR050107">
    <property type="entry name" value="ABC_carbohydrate_import_ATPase"/>
</dbReference>
<keyword evidence="9" id="KW-0472">Membrane</keyword>
<dbReference type="Proteomes" id="UP000199620">
    <property type="component" value="Chromosome I"/>
</dbReference>
<evidence type="ECO:0000256" key="7">
    <source>
        <dbReference type="ARBA" id="ARBA00022840"/>
    </source>
</evidence>
<dbReference type="PANTHER" id="PTHR43790:SF3">
    <property type="entry name" value="D-ALLOSE IMPORT ATP-BINDING PROTEIN ALSA-RELATED"/>
    <property type="match status" value="1"/>
</dbReference>
<evidence type="ECO:0000259" key="10">
    <source>
        <dbReference type="PROSITE" id="PS50893"/>
    </source>
</evidence>
<dbReference type="GO" id="GO:0005886">
    <property type="term" value="C:plasma membrane"/>
    <property type="evidence" value="ECO:0007669"/>
    <property type="project" value="UniProtKB-SubCell"/>
</dbReference>
<dbReference type="CDD" id="cd03215">
    <property type="entry name" value="ABC_Carb_Monos_II"/>
    <property type="match status" value="1"/>
</dbReference>
<gene>
    <name evidence="11" type="ORF">F1720_06275</name>
    <name evidence="12" type="ORF">SAMN04490181_1201</name>
</gene>
<keyword evidence="13" id="KW-1185">Reference proteome</keyword>
<evidence type="ECO:0000256" key="8">
    <source>
        <dbReference type="ARBA" id="ARBA00022967"/>
    </source>
</evidence>
<dbReference type="InterPro" id="IPR017871">
    <property type="entry name" value="ABC_transporter-like_CS"/>
</dbReference>
<evidence type="ECO:0000256" key="5">
    <source>
        <dbReference type="ARBA" id="ARBA00022737"/>
    </source>
</evidence>
<keyword evidence="8" id="KW-1278">Translocase</keyword>
<dbReference type="EMBL" id="VUOL01000003">
    <property type="protein sequence ID" value="KAA2231674.1"/>
    <property type="molecule type" value="Genomic_DNA"/>
</dbReference>
<organism evidence="11 14">
    <name type="scientific">Pseudomonas brenneri</name>
    <dbReference type="NCBI Taxonomy" id="129817"/>
    <lineage>
        <taxon>Bacteria</taxon>
        <taxon>Pseudomonadati</taxon>
        <taxon>Pseudomonadota</taxon>
        <taxon>Gammaproteobacteria</taxon>
        <taxon>Pseudomonadales</taxon>
        <taxon>Pseudomonadaceae</taxon>
        <taxon>Pseudomonas</taxon>
    </lineage>
</organism>
<dbReference type="InterPro" id="IPR003439">
    <property type="entry name" value="ABC_transporter-like_ATP-bd"/>
</dbReference>
<dbReference type="FunFam" id="3.40.50.300:FF:000127">
    <property type="entry name" value="Ribose import ATP-binding protein RbsA"/>
    <property type="match status" value="1"/>
</dbReference>
<proteinExistence type="predicted"/>
<feature type="domain" description="ABC transporter" evidence="10">
    <location>
        <begin position="269"/>
        <end position="504"/>
    </location>
</feature>
<sequence length="504" mass="54413">MQAALDNRHPQPDAVLCLRDIGKAYGPVQVLSQINVDIRPGEVLALLGENGAGKSTLSSIIAGVVQPDAGGSMTWQGQPYAPASPGAALGVGIGLIHQEIRLLAQLSIAENIFVGRLPMRFGRVDREYIEAQAQIQLQRLGLNVPASRKVEGLSVAAQQLVEIAKALTLKARLLILDEPTAALGGEETELLFQQVERLKAEGVSFIYISHRLEEIARIADRILVLRDGRQIALHASAQVPVRELVEQMVGRSLERIFPTLHAPKEHVMLQVKDLSCREFALHGIDFSVRAGEVFGIAGVVGAGRTELVRAIAGAAEDIQGHLQLDGQVRRLRTPCEAIQAGVVLVPEDRKQQGVVVEHRIEDNLVYGNTDLLDKSGWVIPSRLREFAQTAVARLGVKGAPQQRISSLSGGNQQKVIIAKWLARNPKVFILDEPTRGIDVGARAAIYEVIADLAAKGMAVIVVSSDLDEVLGLSHRVMVMSRGRQMGILARGEATPVSVMEMATA</sequence>
<keyword evidence="7 11" id="KW-0067">ATP-binding</keyword>